<dbReference type="EMBL" id="VSWC01000066">
    <property type="protein sequence ID" value="KAA1098035.1"/>
    <property type="molecule type" value="Genomic_DNA"/>
</dbReference>
<sequence>MARIVLSKFAIPRNRICQQDPQEPLLNPQEAGSLFFVLGLLSGLRNRAGTLGFHSERSGRTPAGPYTPPTALGRSLSDDRSLGFSCVVAKANRLRSGGSLVTCVVAKANRLQLAGSLVTCVVAKANRLRSAGPLVTCVVAKQTDFDRLDRLSPVYNRVPANPFLFIQILETLLVINWTIVQQL</sequence>
<organism evidence="1 2">
    <name type="scientific">Puccinia graminis f. sp. tritici</name>
    <dbReference type="NCBI Taxonomy" id="56615"/>
    <lineage>
        <taxon>Eukaryota</taxon>
        <taxon>Fungi</taxon>
        <taxon>Dikarya</taxon>
        <taxon>Basidiomycota</taxon>
        <taxon>Pucciniomycotina</taxon>
        <taxon>Pucciniomycetes</taxon>
        <taxon>Pucciniales</taxon>
        <taxon>Pucciniaceae</taxon>
        <taxon>Puccinia</taxon>
    </lineage>
</organism>
<accession>A0A5B0P8Y7</accession>
<reference evidence="1 2" key="1">
    <citation type="submission" date="2019-05" db="EMBL/GenBank/DDBJ databases">
        <title>Emergence of the Ug99 lineage of the wheat stem rust pathogen through somatic hybridization.</title>
        <authorList>
            <person name="Li F."/>
            <person name="Upadhyaya N.M."/>
            <person name="Sperschneider J."/>
            <person name="Matny O."/>
            <person name="Nguyen-Phuc H."/>
            <person name="Mago R."/>
            <person name="Raley C."/>
            <person name="Miller M.E."/>
            <person name="Silverstein K.A.T."/>
            <person name="Henningsen E."/>
            <person name="Hirsch C.D."/>
            <person name="Visser B."/>
            <person name="Pretorius Z.A."/>
            <person name="Steffenson B.J."/>
            <person name="Schwessinger B."/>
            <person name="Dodds P.N."/>
            <person name="Figueroa M."/>
        </authorList>
    </citation>
    <scope>NUCLEOTIDE SEQUENCE [LARGE SCALE GENOMIC DNA]</scope>
    <source>
        <strain evidence="1">21-0</strain>
    </source>
</reference>
<keyword evidence="2" id="KW-1185">Reference proteome</keyword>
<evidence type="ECO:0000313" key="2">
    <source>
        <dbReference type="Proteomes" id="UP000324748"/>
    </source>
</evidence>
<dbReference type="Proteomes" id="UP000324748">
    <property type="component" value="Unassembled WGS sequence"/>
</dbReference>
<name>A0A5B0P8Y7_PUCGR</name>
<comment type="caution">
    <text evidence="1">The sequence shown here is derived from an EMBL/GenBank/DDBJ whole genome shotgun (WGS) entry which is preliminary data.</text>
</comment>
<evidence type="ECO:0000313" key="1">
    <source>
        <dbReference type="EMBL" id="KAA1098035.1"/>
    </source>
</evidence>
<dbReference type="AlphaFoldDB" id="A0A5B0P8Y7"/>
<protein>
    <submittedName>
        <fullName evidence="1">Uncharacterized protein</fullName>
    </submittedName>
</protein>
<gene>
    <name evidence="1" type="ORF">PGT21_027016</name>
</gene>
<proteinExistence type="predicted"/>